<evidence type="ECO:0000256" key="3">
    <source>
        <dbReference type="ARBA" id="ARBA00023242"/>
    </source>
</evidence>
<evidence type="ECO:0000313" key="7">
    <source>
        <dbReference type="Proteomes" id="UP000053328"/>
    </source>
</evidence>
<dbReference type="Proteomes" id="UP000053328">
    <property type="component" value="Unassembled WGS sequence"/>
</dbReference>
<keyword evidence="4" id="KW-0175">Coiled coil</keyword>
<dbReference type="OrthoDB" id="277439at2759"/>
<dbReference type="STRING" id="91928.A0A0D1ZMR5"/>
<dbReference type="EMBL" id="KN847496">
    <property type="protein sequence ID" value="KIW14112.1"/>
    <property type="molecule type" value="Genomic_DNA"/>
</dbReference>
<keyword evidence="7" id="KW-1185">Reference proteome</keyword>
<keyword evidence="3" id="KW-0539">Nucleus</keyword>
<dbReference type="RefSeq" id="XP_016234328.1">
    <property type="nucleotide sequence ID" value="XM_016381226.1"/>
</dbReference>
<proteinExistence type="predicted"/>
<protein>
    <submittedName>
        <fullName evidence="6">Uncharacterized protein</fullName>
    </submittedName>
</protein>
<keyword evidence="2" id="KW-0597">Phosphoprotein</keyword>
<evidence type="ECO:0000313" key="6">
    <source>
        <dbReference type="EMBL" id="KIW14112.1"/>
    </source>
</evidence>
<evidence type="ECO:0000256" key="5">
    <source>
        <dbReference type="SAM" id="MobiDB-lite"/>
    </source>
</evidence>
<dbReference type="GO" id="GO:0032040">
    <property type="term" value="C:small-subunit processome"/>
    <property type="evidence" value="ECO:0007669"/>
    <property type="project" value="InterPro"/>
</dbReference>
<accession>A0A0D1ZMR5</accession>
<dbReference type="HOGENOM" id="CLU_003783_0_0_1"/>
<dbReference type="GeneID" id="27333976"/>
<evidence type="ECO:0000256" key="4">
    <source>
        <dbReference type="SAM" id="Coils"/>
    </source>
</evidence>
<feature type="compositionally biased region" description="Basic and acidic residues" evidence="5">
    <location>
        <begin position="503"/>
        <end position="525"/>
    </location>
</feature>
<feature type="region of interest" description="Disordered" evidence="5">
    <location>
        <begin position="313"/>
        <end position="342"/>
    </location>
</feature>
<feature type="compositionally biased region" description="Polar residues" evidence="5">
    <location>
        <begin position="702"/>
        <end position="728"/>
    </location>
</feature>
<organism evidence="6 7">
    <name type="scientific">Exophiala spinifera</name>
    <dbReference type="NCBI Taxonomy" id="91928"/>
    <lineage>
        <taxon>Eukaryota</taxon>
        <taxon>Fungi</taxon>
        <taxon>Dikarya</taxon>
        <taxon>Ascomycota</taxon>
        <taxon>Pezizomycotina</taxon>
        <taxon>Eurotiomycetes</taxon>
        <taxon>Chaetothyriomycetidae</taxon>
        <taxon>Chaetothyriales</taxon>
        <taxon>Herpotrichiellaceae</taxon>
        <taxon>Exophiala</taxon>
    </lineage>
</organism>
<dbReference type="Pfam" id="PF04615">
    <property type="entry name" value="Utp14"/>
    <property type="match status" value="1"/>
</dbReference>
<dbReference type="InterPro" id="IPR006709">
    <property type="entry name" value="SSU_processome_Utp14"/>
</dbReference>
<sequence length="938" mass="106097">MPRQAHGRPLQHGKVQTSTRKRPAQNRRLNALEIAEQENPDSVKIRQHRLGVVEDDSDEPHTRADLDERSSKRRKVATNDEDESVDEGSDLEGNRWHVGVDDDEEDSDIDSEDAFGASDEERFADFSFRGSASTTAQPKKNRNRSAAHDLEERERDDDDDEDEDEEEESDDLGDDAVELATAWDMDDESGSDTTGKKKKKKSTHARRGGDDEDEEDSTSDDDADSDSQSEDDDQKSLFSVSDEDGDHSRLQSFVEGLSSGRSDPASRKQRLPSNLPDRPSQFGTSGSKISAADMMQYIKDPRQRQSLKILQNNEEQGGDVYKDGIPGKLAPPLAKRQQDRLDRAAAYDETKKELGKWVETVKQNRRAEHLSFPLVDPAASGELVSKQLGPTSKSQPMTVLESTIQEIMKESGMMSKEQRSLDDQEQAYEELQEKKLPLEEVQARRAELRKARDLMFREEIRARRIKKIKSKSYRRVHRKEREKAELEHRSLLAAQGLIDSDEDREKNDRRRAEERMGARHRESKWAKSIKATGRAAWDENARHSVTDLARRDEELRRRIEGKTLGADDEIESSESEEYSDSEDERVRLQEKVQSLSHDNPVDAESRLNNMAFMKKAEASRKAANDEELRRLQRSLQDDGAQGRSEDSEADWEEPKGRRRFGVQGQVEVPRSQPSVQKGEFEEPESDAEREDDDDNGEEHMGQATQVRTSNSVITPLNSKQPQPQSLSTKGPGKAANKVTTSGRVVAKPTDQQRAPREAAIPRKQTTVPHTDLDGYTSPSESENEQDDHAALANAIFAGPDEVEQDFAKEKKEVEEEEGDQVIDNGLPGWGSWAGEGISKKAQKRAKGRSVTTVKGVSKDKRQDAKLERVIINEKRVKRNGKYLATELPHPFESRQQYERSLRLPLGPEWTTKSTFQDATKPRILTKQGIIRPMARPMV</sequence>
<comment type="subcellular location">
    <subcellularLocation>
        <location evidence="1">Nucleus</location>
        <location evidence="1">Nucleolus</location>
    </subcellularLocation>
</comment>
<gene>
    <name evidence="6" type="ORF">PV08_06893</name>
</gene>
<feature type="compositionally biased region" description="Basic and acidic residues" evidence="5">
    <location>
        <begin position="59"/>
        <end position="70"/>
    </location>
</feature>
<evidence type="ECO:0000256" key="2">
    <source>
        <dbReference type="ARBA" id="ARBA00022553"/>
    </source>
</evidence>
<feature type="region of interest" description="Disordered" evidence="5">
    <location>
        <begin position="1"/>
        <end position="295"/>
    </location>
</feature>
<dbReference type="PANTHER" id="PTHR14150:SF12">
    <property type="entry name" value="U3 SMALL NUCLEOLAR RNA-ASSOCIATED PROTEIN 14 HOMOLOG A"/>
    <property type="match status" value="1"/>
</dbReference>
<feature type="compositionally biased region" description="Acidic residues" evidence="5">
    <location>
        <begin position="154"/>
        <end position="177"/>
    </location>
</feature>
<evidence type="ECO:0000256" key="1">
    <source>
        <dbReference type="ARBA" id="ARBA00004604"/>
    </source>
</evidence>
<reference evidence="6 7" key="1">
    <citation type="submission" date="2015-01" db="EMBL/GenBank/DDBJ databases">
        <title>The Genome Sequence of Exophiala spinifera CBS89968.</title>
        <authorList>
            <consortium name="The Broad Institute Genomics Platform"/>
            <person name="Cuomo C."/>
            <person name="de Hoog S."/>
            <person name="Gorbushina A."/>
            <person name="Stielow B."/>
            <person name="Teixiera M."/>
            <person name="Abouelleil A."/>
            <person name="Chapman S.B."/>
            <person name="Priest M."/>
            <person name="Young S.K."/>
            <person name="Wortman J."/>
            <person name="Nusbaum C."/>
            <person name="Birren B."/>
        </authorList>
    </citation>
    <scope>NUCLEOTIDE SEQUENCE [LARGE SCALE GENOMIC DNA]</scope>
    <source>
        <strain evidence="6 7">CBS 89968</strain>
    </source>
</reference>
<feature type="compositionally biased region" description="Acidic residues" evidence="5">
    <location>
        <begin position="566"/>
        <end position="583"/>
    </location>
</feature>
<feature type="region of interest" description="Disordered" evidence="5">
    <location>
        <begin position="804"/>
        <end position="861"/>
    </location>
</feature>
<feature type="compositionally biased region" description="Acidic residues" evidence="5">
    <location>
        <begin position="79"/>
        <end position="90"/>
    </location>
</feature>
<feature type="compositionally biased region" description="Basic residues" evidence="5">
    <location>
        <begin position="196"/>
        <end position="206"/>
    </location>
</feature>
<feature type="compositionally biased region" description="Acidic residues" evidence="5">
    <location>
        <begin position="210"/>
        <end position="233"/>
    </location>
</feature>
<dbReference type="PANTHER" id="PTHR14150">
    <property type="entry name" value="U3 SMALL NUCLEOLAR RNA-ASSOCIATED PROTEIN 14"/>
    <property type="match status" value="1"/>
</dbReference>
<feature type="compositionally biased region" description="Acidic residues" evidence="5">
    <location>
        <begin position="681"/>
        <end position="696"/>
    </location>
</feature>
<feature type="region of interest" description="Disordered" evidence="5">
    <location>
        <begin position="497"/>
        <end position="786"/>
    </location>
</feature>
<name>A0A0D1ZMR5_9EURO</name>
<feature type="compositionally biased region" description="Basic and acidic residues" evidence="5">
    <location>
        <begin position="614"/>
        <end position="630"/>
    </location>
</feature>
<feature type="compositionally biased region" description="Basic and acidic residues" evidence="5">
    <location>
        <begin position="536"/>
        <end position="561"/>
    </location>
</feature>
<dbReference type="VEuPathDB" id="FungiDB:PV08_06893"/>
<feature type="coiled-coil region" evidence="4">
    <location>
        <begin position="414"/>
        <end position="458"/>
    </location>
</feature>
<feature type="compositionally biased region" description="Acidic residues" evidence="5">
    <location>
        <begin position="101"/>
        <end position="113"/>
    </location>
</feature>
<feature type="compositionally biased region" description="Basic residues" evidence="5">
    <location>
        <begin position="1"/>
        <end position="11"/>
    </location>
</feature>
<dbReference type="GO" id="GO:0006364">
    <property type="term" value="P:rRNA processing"/>
    <property type="evidence" value="ECO:0007669"/>
    <property type="project" value="InterPro"/>
</dbReference>
<dbReference type="AlphaFoldDB" id="A0A0D1ZMR5"/>